<sequence>MSPLTQADQRHAAVMAALLKSSAWLMLPTLLHQLFGRQQSVPDYLGLSVAVLQFFWGWRCLFDGYLFAAVAQQSLDETALDQMLWLIFGRAKHPPLSMLQRLQGARRVWCWFLGFTLAYWLTQAFG</sequence>
<keyword evidence="3" id="KW-1185">Reference proteome</keyword>
<gene>
    <name evidence="2" type="ORF">HZU75_05195</name>
</gene>
<evidence type="ECO:0000313" key="3">
    <source>
        <dbReference type="Proteomes" id="UP000510822"/>
    </source>
</evidence>
<dbReference type="Proteomes" id="UP000510822">
    <property type="component" value="Chromosome"/>
</dbReference>
<dbReference type="KEGG" id="cfon:HZU75_05195"/>
<keyword evidence="1" id="KW-1133">Transmembrane helix</keyword>
<dbReference type="AlphaFoldDB" id="A0A7D5ZFR4"/>
<keyword evidence="1" id="KW-0812">Transmembrane</keyword>
<evidence type="ECO:0000313" key="2">
    <source>
        <dbReference type="EMBL" id="QLI80967.1"/>
    </source>
</evidence>
<dbReference type="RefSeq" id="WP_180308098.1">
    <property type="nucleotide sequence ID" value="NZ_CP058952.1"/>
</dbReference>
<protein>
    <submittedName>
        <fullName evidence="2">Uncharacterized protein</fullName>
    </submittedName>
</protein>
<keyword evidence="1" id="KW-0472">Membrane</keyword>
<organism evidence="2 3">
    <name type="scientific">Chitinibacter fontanus</name>
    <dbReference type="NCBI Taxonomy" id="1737446"/>
    <lineage>
        <taxon>Bacteria</taxon>
        <taxon>Pseudomonadati</taxon>
        <taxon>Pseudomonadota</taxon>
        <taxon>Betaproteobacteria</taxon>
        <taxon>Neisseriales</taxon>
        <taxon>Chitinibacteraceae</taxon>
        <taxon>Chitinibacter</taxon>
    </lineage>
</organism>
<name>A0A7D5ZFR4_9NEIS</name>
<feature type="transmembrane region" description="Helical" evidence="1">
    <location>
        <begin position="108"/>
        <end position="125"/>
    </location>
</feature>
<dbReference type="EMBL" id="CP058952">
    <property type="protein sequence ID" value="QLI80967.1"/>
    <property type="molecule type" value="Genomic_DNA"/>
</dbReference>
<reference evidence="2 3" key="1">
    <citation type="journal article" date="2016" name="Int. J. Syst. Evol. Microbiol.">
        <title>Chitinibacter fontanus sp. nov., isolated from a spring.</title>
        <authorList>
            <person name="Sheu S.Y."/>
            <person name="Li Y.S."/>
            <person name="Young C.C."/>
            <person name="Chen W.M."/>
        </authorList>
    </citation>
    <scope>NUCLEOTIDE SEQUENCE [LARGE SCALE GENOMIC DNA]</scope>
    <source>
        <strain evidence="2 3">STM-7</strain>
    </source>
</reference>
<proteinExistence type="predicted"/>
<evidence type="ECO:0000256" key="1">
    <source>
        <dbReference type="SAM" id="Phobius"/>
    </source>
</evidence>
<accession>A0A7D5ZFR4</accession>